<accession>A0A0G2EZA3</accession>
<evidence type="ECO:0000256" key="1">
    <source>
        <dbReference type="SAM" id="MobiDB-lite"/>
    </source>
</evidence>
<organism evidence="2 3">
    <name type="scientific">Phaeomoniella chlamydospora</name>
    <name type="common">Phaeoacremonium chlamydosporum</name>
    <dbReference type="NCBI Taxonomy" id="158046"/>
    <lineage>
        <taxon>Eukaryota</taxon>
        <taxon>Fungi</taxon>
        <taxon>Dikarya</taxon>
        <taxon>Ascomycota</taxon>
        <taxon>Pezizomycotina</taxon>
        <taxon>Eurotiomycetes</taxon>
        <taxon>Chaetothyriomycetidae</taxon>
        <taxon>Phaeomoniellales</taxon>
        <taxon>Phaeomoniellaceae</taxon>
        <taxon>Phaeomoniella</taxon>
    </lineage>
</organism>
<sequence>MKIQAPSLLAQLPQPLTVADSQIRCGQVYSVEGPKRRKRHELAVGIDGEAVNIYNVSLGPRAKQDILLIKNQIQSGNIKTSYATPPQSSFSCPPCSVRYTVEGQLPERRTFCAFTSPEAEIWLFSEKYDLNGKLIHSTSKYVLDAAENPVIYLDTLREGIASNGPDLLVVRKDGRVDRLTSDLKRQVWSIQCCPLSDAGGEKQVIAATIASFEEASTGIFKKRPDIVSTMPFGTQGAGQHSPVLLLVVRNSGGENNTWHSVLFQAHILPDVGSHLDDARIPLLVNKFPEPERWSSKANAQVTIDPGKGSVDVSFEKGIVTYDVTGYAARMTTHFISEIEVFSSLRRLNSSLVVAASASAITLYDAKYRSSLSGLAVDQLLVNRKRKRETGHAIEKPILFIAFYPRLGSLIALRGTSLLSLDMSTDDQLKGYFGTRRKLGLLANAIGKGTCDSTSKKMKRAKEFGPAFGEANQYRDQGHIDRWTSRKEFLDTILDTKNYRRFEEEIALDLFRLGDDTPVPSNIYESPATTVPGHEHISYALSRCFSISHASSDPNGLPRHIEANTGLPRLLRWLIQTGLVTKSSVRAALGIGVAHDLEPFSIVGLCGALGVSDNSSDFALELLEKTPSLESSELISIIQHWIIDVLTSKAQIKVSKFQDAGIVNGNISGIEQYPGAVSVVQPTDNEAVILTALNQLAKKPRNAIISAARSGFKKDAVLALIQYLRQQLFEGGYTTSFRSQSHPTVTASSDPGHRDQSINSSRALELDSIIKLLSCCIDVLGSAAVLSTEDEFVQSLIADLRTEVSSALEGVDEAAYLQGILREVWRYAASGLNKFSSDLEASPKSRRQPGQTQSGDIITLFSETTEDQFEGAATSGMLPLTLKVEAGVSDYKVRKGGGQVLQRSAREKAGLQNRAIGKYSRERLVL</sequence>
<gene>
    <name evidence="2" type="ORF">UCRPC4_g00756</name>
</gene>
<dbReference type="Proteomes" id="UP000053317">
    <property type="component" value="Unassembled WGS sequence"/>
</dbReference>
<evidence type="ECO:0000313" key="2">
    <source>
        <dbReference type="EMBL" id="KKY27912.1"/>
    </source>
</evidence>
<reference evidence="2 3" key="2">
    <citation type="submission" date="2015-05" db="EMBL/GenBank/DDBJ databases">
        <authorList>
            <person name="Morales-Cruz A."/>
            <person name="Amrine K.C."/>
            <person name="Cantu D."/>
        </authorList>
    </citation>
    <scope>NUCLEOTIDE SEQUENCE [LARGE SCALE GENOMIC DNA]</scope>
    <source>
        <strain evidence="2">UCRPC4</strain>
    </source>
</reference>
<reference evidence="2 3" key="1">
    <citation type="submission" date="2015-05" db="EMBL/GenBank/DDBJ databases">
        <title>Distinctive expansion of gene families associated with plant cell wall degradation and secondary metabolism in the genomes of grapevine trunk pathogens.</title>
        <authorList>
            <person name="Lawrence D.P."/>
            <person name="Travadon R."/>
            <person name="Rolshausen P.E."/>
            <person name="Baumgartner K."/>
        </authorList>
    </citation>
    <scope>NUCLEOTIDE SEQUENCE [LARGE SCALE GENOMIC DNA]</scope>
    <source>
        <strain evidence="2">UCRPC4</strain>
    </source>
</reference>
<feature type="region of interest" description="Disordered" evidence="1">
    <location>
        <begin position="736"/>
        <end position="755"/>
    </location>
</feature>
<protein>
    <submittedName>
        <fullName evidence="2">Uncharacterized protein</fullName>
    </submittedName>
</protein>
<evidence type="ECO:0000313" key="3">
    <source>
        <dbReference type="Proteomes" id="UP000053317"/>
    </source>
</evidence>
<dbReference type="OrthoDB" id="5330858at2759"/>
<feature type="compositionally biased region" description="Polar residues" evidence="1">
    <location>
        <begin position="736"/>
        <end position="748"/>
    </location>
</feature>
<comment type="caution">
    <text evidence="2">The sequence shown here is derived from an EMBL/GenBank/DDBJ whole genome shotgun (WGS) entry which is preliminary data.</text>
</comment>
<name>A0A0G2EZA3_PHACM</name>
<proteinExistence type="predicted"/>
<dbReference type="EMBL" id="LCWF01000019">
    <property type="protein sequence ID" value="KKY27912.1"/>
    <property type="molecule type" value="Genomic_DNA"/>
</dbReference>
<dbReference type="AlphaFoldDB" id="A0A0G2EZA3"/>
<keyword evidence="3" id="KW-1185">Reference proteome</keyword>